<dbReference type="HOGENOM" id="CLU_2597871_0_0_2"/>
<organism evidence="2 3">
    <name type="scientific">Nitrososphaera viennensis EN76</name>
    <dbReference type="NCBI Taxonomy" id="926571"/>
    <lineage>
        <taxon>Archaea</taxon>
        <taxon>Nitrososphaerota</taxon>
        <taxon>Nitrososphaeria</taxon>
        <taxon>Nitrososphaerales</taxon>
        <taxon>Nitrososphaeraceae</taxon>
        <taxon>Nitrososphaera</taxon>
    </lineage>
</organism>
<evidence type="ECO:0000256" key="1">
    <source>
        <dbReference type="SAM" id="MobiDB-lite"/>
    </source>
</evidence>
<evidence type="ECO:0000313" key="3">
    <source>
        <dbReference type="Proteomes" id="UP000027093"/>
    </source>
</evidence>
<dbReference type="Proteomes" id="UP000027093">
    <property type="component" value="Chromosome"/>
</dbReference>
<dbReference type="RefSeq" id="WP_075053562.1">
    <property type="nucleotide sequence ID" value="NZ_CP007536.1"/>
</dbReference>
<protein>
    <submittedName>
        <fullName evidence="2">Uncharacterized protein</fullName>
    </submittedName>
</protein>
<sequence>MGGFKIIKEKKATDYTFVDDTLSLGQADAAATETKKELDAKRDSKNNNNDIRLRDDSKINKIRHKSKITGGHSMQGHSPVYE</sequence>
<dbReference type="EMBL" id="CP007536">
    <property type="protein sequence ID" value="AIC14326.1"/>
    <property type="molecule type" value="Genomic_DNA"/>
</dbReference>
<name>A0A060HL56_9ARCH</name>
<dbReference type="AlphaFoldDB" id="A0A060HL56"/>
<keyword evidence="3" id="KW-1185">Reference proteome</keyword>
<dbReference type="GeneID" id="74945406"/>
<proteinExistence type="predicted"/>
<accession>A0A060HL56</accession>
<evidence type="ECO:0000313" key="2">
    <source>
        <dbReference type="EMBL" id="AIC14326.1"/>
    </source>
</evidence>
<dbReference type="KEGG" id="nvn:NVIE_001430"/>
<reference evidence="2 3" key="1">
    <citation type="journal article" date="2014" name="Int. J. Syst. Evol. Microbiol.">
        <title>Nitrososphaera viennensis gen. nov., sp. nov., an aerobic and mesophilic, ammonia-oxidizing archaeon from soil and a member of the archaeal phylum Thaumarchaeota.</title>
        <authorList>
            <person name="Stieglmeier M."/>
            <person name="Klingl A."/>
            <person name="Alves R.J."/>
            <person name="Rittmann S.K."/>
            <person name="Melcher M."/>
            <person name="Leisch N."/>
            <person name="Schleper C."/>
        </authorList>
    </citation>
    <scope>NUCLEOTIDE SEQUENCE [LARGE SCALE GENOMIC DNA]</scope>
    <source>
        <strain evidence="2">EN76</strain>
    </source>
</reference>
<gene>
    <name evidence="2" type="ORF">NVIE_001430</name>
</gene>
<feature type="region of interest" description="Disordered" evidence="1">
    <location>
        <begin position="33"/>
        <end position="82"/>
    </location>
</feature>
<feature type="compositionally biased region" description="Basic and acidic residues" evidence="1">
    <location>
        <begin position="33"/>
        <end position="59"/>
    </location>
</feature>